<dbReference type="Proteomes" id="UP000732619">
    <property type="component" value="Unassembled WGS sequence"/>
</dbReference>
<evidence type="ECO:0000259" key="4">
    <source>
        <dbReference type="PROSITE" id="PS50995"/>
    </source>
</evidence>
<keyword evidence="3" id="KW-0804">Transcription</keyword>
<dbReference type="AlphaFoldDB" id="A0A8T3VX10"/>
<dbReference type="Gene3D" id="1.10.10.10">
    <property type="entry name" value="Winged helix-like DNA-binding domain superfamily/Winged helix DNA-binding domain"/>
    <property type="match status" value="1"/>
</dbReference>
<name>A0A8T3VX10_METOL</name>
<comment type="caution">
    <text evidence="5">The sequence shown here is derived from an EMBL/GenBank/DDBJ whole genome shotgun (WGS) entry which is preliminary data.</text>
</comment>
<sequence length="147" mass="16919">MNVNETIIPEHVNYLMNLLKSYEMFFRKNMENIDINIGEIPILLEIYANEGLNQIDLVRRFHVTEANISKTTKNLLIKGFITKTIDAENNTKKILLLTEDGKEVCQILLDIFDQWKNATLGDIPADEMKSFSKTLKRLSDNSVDILS</sequence>
<dbReference type="SMART" id="SM00347">
    <property type="entry name" value="HTH_MARR"/>
    <property type="match status" value="1"/>
</dbReference>
<dbReference type="InterPro" id="IPR036388">
    <property type="entry name" value="WH-like_DNA-bd_sf"/>
</dbReference>
<dbReference type="PANTHER" id="PTHR42756:SF1">
    <property type="entry name" value="TRANSCRIPTIONAL REPRESSOR OF EMRAB OPERON"/>
    <property type="match status" value="1"/>
</dbReference>
<feature type="domain" description="HTH marR-type" evidence="4">
    <location>
        <begin position="8"/>
        <end position="140"/>
    </location>
</feature>
<dbReference type="PRINTS" id="PR00598">
    <property type="entry name" value="HTHMARR"/>
</dbReference>
<keyword evidence="2" id="KW-0238">DNA-binding</keyword>
<evidence type="ECO:0000313" key="6">
    <source>
        <dbReference type="Proteomes" id="UP000732619"/>
    </source>
</evidence>
<protein>
    <submittedName>
        <fullName evidence="5">MarR family transcriptional regulator</fullName>
    </submittedName>
</protein>
<dbReference type="EMBL" id="SUTG01000019">
    <property type="protein sequence ID" value="MBE6512506.1"/>
    <property type="molecule type" value="Genomic_DNA"/>
</dbReference>
<gene>
    <name evidence="5" type="ORF">E7Z75_05130</name>
</gene>
<organism evidence="5 6">
    <name type="scientific">Methanobrevibacter olleyae</name>
    <dbReference type="NCBI Taxonomy" id="294671"/>
    <lineage>
        <taxon>Archaea</taxon>
        <taxon>Methanobacteriati</taxon>
        <taxon>Methanobacteriota</taxon>
        <taxon>Methanomada group</taxon>
        <taxon>Methanobacteria</taxon>
        <taxon>Methanobacteriales</taxon>
        <taxon>Methanobacteriaceae</taxon>
        <taxon>Methanobrevibacter</taxon>
    </lineage>
</organism>
<keyword evidence="1" id="KW-0805">Transcription regulation</keyword>
<dbReference type="SUPFAM" id="SSF46785">
    <property type="entry name" value="Winged helix' DNA-binding domain"/>
    <property type="match status" value="1"/>
</dbReference>
<dbReference type="InterPro" id="IPR000835">
    <property type="entry name" value="HTH_MarR-typ"/>
</dbReference>
<evidence type="ECO:0000256" key="3">
    <source>
        <dbReference type="ARBA" id="ARBA00023163"/>
    </source>
</evidence>
<dbReference type="PANTHER" id="PTHR42756">
    <property type="entry name" value="TRANSCRIPTIONAL REGULATOR, MARR"/>
    <property type="match status" value="1"/>
</dbReference>
<reference evidence="5" key="1">
    <citation type="submission" date="2019-04" db="EMBL/GenBank/DDBJ databases">
        <title>Evolution of Biomass-Degrading Anaerobic Consortia Revealed by Metagenomics.</title>
        <authorList>
            <person name="Peng X."/>
        </authorList>
    </citation>
    <scope>NUCLEOTIDE SEQUENCE</scope>
    <source>
        <strain evidence="5">SIG14</strain>
    </source>
</reference>
<dbReference type="InterPro" id="IPR036390">
    <property type="entry name" value="WH_DNA-bd_sf"/>
</dbReference>
<dbReference type="GO" id="GO:0003700">
    <property type="term" value="F:DNA-binding transcription factor activity"/>
    <property type="evidence" value="ECO:0007669"/>
    <property type="project" value="InterPro"/>
</dbReference>
<dbReference type="Pfam" id="PF01047">
    <property type="entry name" value="MarR"/>
    <property type="match status" value="1"/>
</dbReference>
<dbReference type="GO" id="GO:0003677">
    <property type="term" value="F:DNA binding"/>
    <property type="evidence" value="ECO:0007669"/>
    <property type="project" value="UniProtKB-KW"/>
</dbReference>
<proteinExistence type="predicted"/>
<dbReference type="PROSITE" id="PS50995">
    <property type="entry name" value="HTH_MARR_2"/>
    <property type="match status" value="1"/>
</dbReference>
<evidence type="ECO:0000256" key="1">
    <source>
        <dbReference type="ARBA" id="ARBA00023015"/>
    </source>
</evidence>
<evidence type="ECO:0000256" key="2">
    <source>
        <dbReference type="ARBA" id="ARBA00023125"/>
    </source>
</evidence>
<evidence type="ECO:0000313" key="5">
    <source>
        <dbReference type="EMBL" id="MBE6512506.1"/>
    </source>
</evidence>
<accession>A0A8T3VX10</accession>